<proteinExistence type="predicted"/>
<reference evidence="2 3" key="1">
    <citation type="submission" date="2022-05" db="EMBL/GenBank/DDBJ databases">
        <authorList>
            <consortium name="Genoscope - CEA"/>
            <person name="William W."/>
        </authorList>
    </citation>
    <scope>NUCLEOTIDE SEQUENCE [LARGE SCALE GENOMIC DNA]</scope>
</reference>
<evidence type="ECO:0000313" key="2">
    <source>
        <dbReference type="EMBL" id="CAH3179696.1"/>
    </source>
</evidence>
<dbReference type="EMBL" id="CALNXK010000261">
    <property type="protein sequence ID" value="CAH3179696.1"/>
    <property type="molecule type" value="Genomic_DNA"/>
</dbReference>
<accession>A0ABN8RKA8</accession>
<gene>
    <name evidence="2" type="ORF">PLOB_00022377</name>
</gene>
<protein>
    <submittedName>
        <fullName evidence="2">Uncharacterized protein</fullName>
    </submittedName>
</protein>
<feature type="region of interest" description="Disordered" evidence="1">
    <location>
        <begin position="93"/>
        <end position="114"/>
    </location>
</feature>
<name>A0ABN8RKA8_9CNID</name>
<dbReference type="Proteomes" id="UP001159405">
    <property type="component" value="Unassembled WGS sequence"/>
</dbReference>
<evidence type="ECO:0000313" key="3">
    <source>
        <dbReference type="Proteomes" id="UP001159405"/>
    </source>
</evidence>
<organism evidence="2 3">
    <name type="scientific">Porites lobata</name>
    <dbReference type="NCBI Taxonomy" id="104759"/>
    <lineage>
        <taxon>Eukaryota</taxon>
        <taxon>Metazoa</taxon>
        <taxon>Cnidaria</taxon>
        <taxon>Anthozoa</taxon>
        <taxon>Hexacorallia</taxon>
        <taxon>Scleractinia</taxon>
        <taxon>Fungiina</taxon>
        <taxon>Poritidae</taxon>
        <taxon>Porites</taxon>
    </lineage>
</organism>
<keyword evidence="3" id="KW-1185">Reference proteome</keyword>
<comment type="caution">
    <text evidence="2">The sequence shown here is derived from an EMBL/GenBank/DDBJ whole genome shotgun (WGS) entry which is preliminary data.</text>
</comment>
<sequence length="114" mass="12493">MKKPNTPNHKLYEQYYVNQAKQKGGSLPAFHGARFQRGYVLGSIIRGLFRWAMPHLQQGAKVIGKKALQTGVNVVQDVLDGDNIKTAVHKRTKQALGLPSQNSLQGQSGAGKNL</sequence>
<evidence type="ECO:0000256" key="1">
    <source>
        <dbReference type="SAM" id="MobiDB-lite"/>
    </source>
</evidence>